<reference evidence="4 5" key="1">
    <citation type="submission" date="2018-06" db="EMBL/GenBank/DDBJ databases">
        <title>Comparative genomics of downy mildews reveals potential adaptations to biotrophy.</title>
        <authorList>
            <person name="Fletcher K."/>
            <person name="Klosterman S.J."/>
            <person name="Derevnina L."/>
            <person name="Martin F."/>
            <person name="Koike S."/>
            <person name="Reyes Chin-Wo S."/>
            <person name="Mou B."/>
            <person name="Michelmore R."/>
        </authorList>
    </citation>
    <scope>NUCLEOTIDE SEQUENCE [LARGE SCALE GENOMIC DNA]</scope>
    <source>
        <strain evidence="3 5">R13</strain>
        <strain evidence="2 4">R14</strain>
    </source>
</reference>
<evidence type="ECO:0000313" key="3">
    <source>
        <dbReference type="EMBL" id="RQM13362.1"/>
    </source>
</evidence>
<dbReference type="PROSITE" id="PS50188">
    <property type="entry name" value="B302_SPRY"/>
    <property type="match status" value="1"/>
</dbReference>
<dbReference type="InterPro" id="IPR003877">
    <property type="entry name" value="SPRY_dom"/>
</dbReference>
<dbReference type="Proteomes" id="UP000286097">
    <property type="component" value="Unassembled WGS sequence"/>
</dbReference>
<comment type="caution">
    <text evidence="2">The sequence shown here is derived from an EMBL/GenBank/DDBJ whole genome shotgun (WGS) entry which is preliminary data.</text>
</comment>
<evidence type="ECO:0000313" key="4">
    <source>
        <dbReference type="Proteomes" id="UP000282087"/>
    </source>
</evidence>
<dbReference type="InterPro" id="IPR044736">
    <property type="entry name" value="Gid1/RanBPM/SPLA_SPRY"/>
</dbReference>
<dbReference type="InterPro" id="IPR001870">
    <property type="entry name" value="B30.2/SPRY"/>
</dbReference>
<dbReference type="Gene3D" id="2.60.120.920">
    <property type="match status" value="1"/>
</dbReference>
<dbReference type="VEuPathDB" id="FungiDB:DD237_005217"/>
<evidence type="ECO:0000259" key="1">
    <source>
        <dbReference type="PROSITE" id="PS50188"/>
    </source>
</evidence>
<name>A0A3M6VK69_9STRA</name>
<keyword evidence="4" id="KW-1185">Reference proteome</keyword>
<sequence>MKFSDLSVELLAHVLSFAVSRDVESLTVASSVVARDVVPSFPIIWKHIFCRRWESLNFPLDGVAKGDARLEINENLNARFPSSCTESRRFQLLAHAITPVPSYADIELTKKALGYSDEYHRIIPVQTPELMERFPVTFALDGEVLGNDRCVQANKPFPISLYFAVYKRNPTNEDIAKGDLRPVFQVGGVRGGYFELSLSKRQHQHARSRSRTGQDAMTSIGLIESTFPLVGKQPGWTRRSFGYHGDDGRLYHGSAFEGQPFGPVFGAGCTVGCGIRVEWGAWTYVFFTNNGELVADEDGAFVACSRLEWYPAVGLDSYDALHLNFGQEPFVYSTGTL</sequence>
<organism evidence="2 4">
    <name type="scientific">Peronospora effusa</name>
    <dbReference type="NCBI Taxonomy" id="542832"/>
    <lineage>
        <taxon>Eukaryota</taxon>
        <taxon>Sar</taxon>
        <taxon>Stramenopiles</taxon>
        <taxon>Oomycota</taxon>
        <taxon>Peronosporomycetes</taxon>
        <taxon>Peronosporales</taxon>
        <taxon>Peronosporaceae</taxon>
        <taxon>Peronospora</taxon>
    </lineage>
</organism>
<accession>A0A3M6VK69</accession>
<gene>
    <name evidence="3" type="ORF">DD237_005217</name>
    <name evidence="2" type="ORF">DD238_006327</name>
</gene>
<dbReference type="InterPro" id="IPR013320">
    <property type="entry name" value="ConA-like_dom_sf"/>
</dbReference>
<dbReference type="STRING" id="542832.A0A3M6VK69"/>
<dbReference type="EMBL" id="QKXF01000264">
    <property type="protein sequence ID" value="RQM13362.1"/>
    <property type="molecule type" value="Genomic_DNA"/>
</dbReference>
<dbReference type="Pfam" id="PF00622">
    <property type="entry name" value="SPRY"/>
    <property type="match status" value="1"/>
</dbReference>
<dbReference type="Proteomes" id="UP000282087">
    <property type="component" value="Unassembled WGS sequence"/>
</dbReference>
<dbReference type="EMBL" id="QLLG01000288">
    <property type="protein sequence ID" value="RMX64760.1"/>
    <property type="molecule type" value="Genomic_DNA"/>
</dbReference>
<dbReference type="AlphaFoldDB" id="A0A3M6VK69"/>
<evidence type="ECO:0000313" key="2">
    <source>
        <dbReference type="EMBL" id="RMX64760.1"/>
    </source>
</evidence>
<evidence type="ECO:0000313" key="5">
    <source>
        <dbReference type="Proteomes" id="UP000286097"/>
    </source>
</evidence>
<dbReference type="CDD" id="cd12885">
    <property type="entry name" value="SPRY_RanBP_like"/>
    <property type="match status" value="1"/>
</dbReference>
<proteinExistence type="predicted"/>
<dbReference type="PANTHER" id="PTHR12864">
    <property type="entry name" value="RAN BINDING PROTEIN 9-RELATED"/>
    <property type="match status" value="1"/>
</dbReference>
<dbReference type="SUPFAM" id="SSF49899">
    <property type="entry name" value="Concanavalin A-like lectins/glucanases"/>
    <property type="match status" value="1"/>
</dbReference>
<protein>
    <recommendedName>
        <fullName evidence="1">B30.2/SPRY domain-containing protein</fullName>
    </recommendedName>
</protein>
<dbReference type="InterPro" id="IPR043136">
    <property type="entry name" value="B30.2/SPRY_sf"/>
</dbReference>
<dbReference type="SMART" id="SM00449">
    <property type="entry name" value="SPRY"/>
    <property type="match status" value="1"/>
</dbReference>
<dbReference type="InterPro" id="IPR050618">
    <property type="entry name" value="Ubq-SigPath_Reg"/>
</dbReference>
<feature type="domain" description="B30.2/SPRY" evidence="1">
    <location>
        <begin position="118"/>
        <end position="330"/>
    </location>
</feature>